<dbReference type="STRING" id="1123401.GCA_000621325_01569"/>
<gene>
    <name evidence="2" type="ORF">BWK73_37300</name>
</gene>
<dbReference type="AlphaFoldDB" id="A0A1Y1QF29"/>
<name>A0A1Y1QF29_9GAMM</name>
<sequence length="78" mass="8769">MANKQRRSRNPVAHHLFIHRGGAHVKSNSAKRQEDKRQLRKLVDKAGGGFSAPDFFRSQYSRLKVAFSGILGLNVVPQ</sequence>
<accession>A0A1Y1QF29</accession>
<reference evidence="2 3" key="1">
    <citation type="submission" date="2017-01" db="EMBL/GenBank/DDBJ databases">
        <title>Novel large sulfur bacteria in the metagenomes of groundwater-fed chemosynthetic microbial mats in the Lake Huron basin.</title>
        <authorList>
            <person name="Sharrar A.M."/>
            <person name="Flood B.E."/>
            <person name="Bailey J.V."/>
            <person name="Jones D.S."/>
            <person name="Biddanda B."/>
            <person name="Ruberg S.A."/>
            <person name="Marcus D.N."/>
            <person name="Dick G.J."/>
        </authorList>
    </citation>
    <scope>NUCLEOTIDE SEQUENCE [LARGE SCALE GENOMIC DNA]</scope>
    <source>
        <strain evidence="2">A8</strain>
    </source>
</reference>
<dbReference type="EMBL" id="MTEJ01000359">
    <property type="protein sequence ID" value="OQX04096.1"/>
    <property type="molecule type" value="Genomic_DNA"/>
</dbReference>
<evidence type="ECO:0000256" key="1">
    <source>
        <dbReference type="SAM" id="MobiDB-lite"/>
    </source>
</evidence>
<evidence type="ECO:0000313" key="3">
    <source>
        <dbReference type="Proteomes" id="UP000192491"/>
    </source>
</evidence>
<organism evidence="2 3">
    <name type="scientific">Thiothrix lacustris</name>
    <dbReference type="NCBI Taxonomy" id="525917"/>
    <lineage>
        <taxon>Bacteria</taxon>
        <taxon>Pseudomonadati</taxon>
        <taxon>Pseudomonadota</taxon>
        <taxon>Gammaproteobacteria</taxon>
        <taxon>Thiotrichales</taxon>
        <taxon>Thiotrichaceae</taxon>
        <taxon>Thiothrix</taxon>
    </lineage>
</organism>
<feature type="region of interest" description="Disordered" evidence="1">
    <location>
        <begin position="1"/>
        <end position="37"/>
    </location>
</feature>
<comment type="caution">
    <text evidence="2">The sequence shown here is derived from an EMBL/GenBank/DDBJ whole genome shotgun (WGS) entry which is preliminary data.</text>
</comment>
<dbReference type="Proteomes" id="UP000192491">
    <property type="component" value="Unassembled WGS sequence"/>
</dbReference>
<proteinExistence type="predicted"/>
<protein>
    <submittedName>
        <fullName evidence="2">Uncharacterized protein</fullName>
    </submittedName>
</protein>
<evidence type="ECO:0000313" key="2">
    <source>
        <dbReference type="EMBL" id="OQX04096.1"/>
    </source>
</evidence>